<name>A0AAN8K7V6_PATCE</name>
<dbReference type="SUPFAM" id="SSF57414">
    <property type="entry name" value="Hairpin loop containing domain-like"/>
    <property type="match status" value="1"/>
</dbReference>
<accession>A0AAN8K7V6</accession>
<dbReference type="AlphaFoldDB" id="A0AAN8K7V6"/>
<dbReference type="InterPro" id="IPR036056">
    <property type="entry name" value="Fibrinogen-like_C"/>
</dbReference>
<keyword evidence="5" id="KW-1185">Reference proteome</keyword>
<comment type="caution">
    <text evidence="4">The sequence shown here is derived from an EMBL/GenBank/DDBJ whole genome shotgun (WGS) entry which is preliminary data.</text>
</comment>
<feature type="domain" description="Apple" evidence="2">
    <location>
        <begin position="38"/>
        <end position="100"/>
    </location>
</feature>
<keyword evidence="1" id="KW-0732">Signal</keyword>
<protein>
    <recommendedName>
        <fullName evidence="6">Fibrinogen C-terminal domain-containing protein</fullName>
    </recommendedName>
</protein>
<dbReference type="Pfam" id="PF00147">
    <property type="entry name" value="Fibrinogen_C"/>
    <property type="match status" value="1"/>
</dbReference>
<sequence length="351" mass="40417">MVARFSLLGPIFQLFMIVSGSFNSKFLHTDVFEELEMCKSIQYNFRISEITTFSLIDCGRRCLDDGDCRRFMYDKETKQCSLYESGEDCITGEDVNRKKCFRLLSVCTEVNCTRCPIGYYGDQCQHIIQDCSDGYQKSVAPQKSLLSFVQPKVNGVVLEVICLFKYGGLTEIIHRDALCKETDFNKTWNEYATGFGNAHGNYWLGLENIFNILQNHNRFKLSVEIIYDGYAGHLQGYYHHFNISSANDNYTISLGEFSDHAQGGPGNSLTNDTFSINDRPFSTYDRDFSNNDCPVRFNSGWWYLDDPVCSRANVNGRRPEVGVPFEATWHWQDNLGTRNEFDIINLRIYRD</sequence>
<evidence type="ECO:0000313" key="4">
    <source>
        <dbReference type="EMBL" id="KAK6187413.1"/>
    </source>
</evidence>
<dbReference type="Pfam" id="PF00024">
    <property type="entry name" value="PAN_1"/>
    <property type="match status" value="1"/>
</dbReference>
<dbReference type="InterPro" id="IPR003609">
    <property type="entry name" value="Pan_app"/>
</dbReference>
<dbReference type="SUPFAM" id="SSF56496">
    <property type="entry name" value="Fibrinogen C-terminal domain-like"/>
    <property type="match status" value="1"/>
</dbReference>
<dbReference type="EMBL" id="JAZGQO010000004">
    <property type="protein sequence ID" value="KAK6187413.1"/>
    <property type="molecule type" value="Genomic_DNA"/>
</dbReference>
<dbReference type="Proteomes" id="UP001347796">
    <property type="component" value="Unassembled WGS sequence"/>
</dbReference>
<feature type="chain" id="PRO_5042976766" description="Fibrinogen C-terminal domain-containing protein" evidence="1">
    <location>
        <begin position="21"/>
        <end position="351"/>
    </location>
</feature>
<dbReference type="PANTHER" id="PTHR19143">
    <property type="entry name" value="FIBRINOGEN/TENASCIN/ANGIOPOEITIN"/>
    <property type="match status" value="1"/>
</dbReference>
<dbReference type="Gene3D" id="3.90.215.10">
    <property type="entry name" value="Gamma Fibrinogen, chain A, domain 1"/>
    <property type="match status" value="1"/>
</dbReference>
<feature type="signal peptide" evidence="1">
    <location>
        <begin position="1"/>
        <end position="20"/>
    </location>
</feature>
<evidence type="ECO:0000313" key="5">
    <source>
        <dbReference type="Proteomes" id="UP001347796"/>
    </source>
</evidence>
<proteinExistence type="predicted"/>
<dbReference type="InterPro" id="IPR002181">
    <property type="entry name" value="Fibrinogen_a/b/g_C_dom"/>
</dbReference>
<dbReference type="InterPro" id="IPR050373">
    <property type="entry name" value="Fibrinogen_C-term_domain"/>
</dbReference>
<evidence type="ECO:0000259" key="2">
    <source>
        <dbReference type="PROSITE" id="PS50948"/>
    </source>
</evidence>
<dbReference type="SMART" id="SM00186">
    <property type="entry name" value="FBG"/>
    <property type="match status" value="1"/>
</dbReference>
<organism evidence="4 5">
    <name type="scientific">Patella caerulea</name>
    <name type="common">Rayed Mediterranean limpet</name>
    <dbReference type="NCBI Taxonomy" id="87958"/>
    <lineage>
        <taxon>Eukaryota</taxon>
        <taxon>Metazoa</taxon>
        <taxon>Spiralia</taxon>
        <taxon>Lophotrochozoa</taxon>
        <taxon>Mollusca</taxon>
        <taxon>Gastropoda</taxon>
        <taxon>Patellogastropoda</taxon>
        <taxon>Patelloidea</taxon>
        <taxon>Patellidae</taxon>
        <taxon>Patella</taxon>
    </lineage>
</organism>
<feature type="domain" description="Fibrinogen C-terminal" evidence="3">
    <location>
        <begin position="122"/>
        <end position="317"/>
    </location>
</feature>
<reference evidence="4 5" key="1">
    <citation type="submission" date="2024-01" db="EMBL/GenBank/DDBJ databases">
        <title>The genome of the rayed Mediterranean limpet Patella caerulea (Linnaeus, 1758).</title>
        <authorList>
            <person name="Anh-Thu Weber A."/>
            <person name="Halstead-Nussloch G."/>
        </authorList>
    </citation>
    <scope>NUCLEOTIDE SEQUENCE [LARGE SCALE GENOMIC DNA]</scope>
    <source>
        <strain evidence="4">AATW-2023a</strain>
        <tissue evidence="4">Whole specimen</tissue>
    </source>
</reference>
<evidence type="ECO:0000259" key="3">
    <source>
        <dbReference type="PROSITE" id="PS51406"/>
    </source>
</evidence>
<dbReference type="InterPro" id="IPR014716">
    <property type="entry name" value="Fibrinogen_a/b/g_C_1"/>
</dbReference>
<evidence type="ECO:0000256" key="1">
    <source>
        <dbReference type="SAM" id="SignalP"/>
    </source>
</evidence>
<dbReference type="PROSITE" id="PS50948">
    <property type="entry name" value="PAN"/>
    <property type="match status" value="1"/>
</dbReference>
<gene>
    <name evidence="4" type="ORF">SNE40_005449</name>
</gene>
<dbReference type="PROSITE" id="PS51406">
    <property type="entry name" value="FIBRINOGEN_C_2"/>
    <property type="match status" value="1"/>
</dbReference>
<evidence type="ECO:0008006" key="6">
    <source>
        <dbReference type="Google" id="ProtNLM"/>
    </source>
</evidence>